<proteinExistence type="predicted"/>
<reference evidence="3" key="1">
    <citation type="submission" date="2016-10" db="EMBL/GenBank/DDBJ databases">
        <authorList>
            <person name="Varghese N."/>
            <person name="Submissions S."/>
        </authorList>
    </citation>
    <scope>NUCLEOTIDE SEQUENCE [LARGE SCALE GENOMIC DNA]</scope>
    <source>
        <strain evidence="3">CGMCC 4.3568</strain>
    </source>
</reference>
<dbReference type="OrthoDB" id="3693848at2"/>
<evidence type="ECO:0000313" key="3">
    <source>
        <dbReference type="Proteomes" id="UP000243799"/>
    </source>
</evidence>
<keyword evidence="3" id="KW-1185">Reference proteome</keyword>
<feature type="region of interest" description="Disordered" evidence="1">
    <location>
        <begin position="1"/>
        <end position="27"/>
    </location>
</feature>
<evidence type="ECO:0000313" key="2">
    <source>
        <dbReference type="EMBL" id="SFB06403.1"/>
    </source>
</evidence>
<dbReference type="EMBL" id="FOKG01000004">
    <property type="protein sequence ID" value="SFB06403.1"/>
    <property type="molecule type" value="Genomic_DNA"/>
</dbReference>
<dbReference type="STRING" id="490629.SAMN05216266_104133"/>
<dbReference type="Proteomes" id="UP000243799">
    <property type="component" value="Unassembled WGS sequence"/>
</dbReference>
<evidence type="ECO:0000256" key="1">
    <source>
        <dbReference type="SAM" id="MobiDB-lite"/>
    </source>
</evidence>
<organism evidence="2 3">
    <name type="scientific">Amycolatopsis marina</name>
    <dbReference type="NCBI Taxonomy" id="490629"/>
    <lineage>
        <taxon>Bacteria</taxon>
        <taxon>Bacillati</taxon>
        <taxon>Actinomycetota</taxon>
        <taxon>Actinomycetes</taxon>
        <taxon>Pseudonocardiales</taxon>
        <taxon>Pseudonocardiaceae</taxon>
        <taxon>Amycolatopsis</taxon>
    </lineage>
</organism>
<gene>
    <name evidence="2" type="ORF">SAMN05216266_104133</name>
</gene>
<accession>A0A1I0Y2H1</accession>
<name>A0A1I0Y2H1_9PSEU</name>
<dbReference type="AlphaFoldDB" id="A0A1I0Y2H1"/>
<protein>
    <submittedName>
        <fullName evidence="2">Uncharacterized protein</fullName>
    </submittedName>
</protein>
<feature type="compositionally biased region" description="Basic and acidic residues" evidence="1">
    <location>
        <begin position="1"/>
        <end position="16"/>
    </location>
</feature>
<dbReference type="RefSeq" id="WP_091671844.1">
    <property type="nucleotide sequence ID" value="NZ_FOKG01000004.1"/>
</dbReference>
<sequence>MNLDRADAAKAHHGDPLRPVMEADEPARAEGPSVVFEGNEAGPTVLVLDPAGAAKHAEVPATWRGLAEERKLVWCRLPADGSLSEAEELLADPDVLRGPIDVVTSGPAVPVVVDLLSRHADVVRSLLLIDPGGGVGDRTEPPAVTRRREELREAGVTIETVAQSPGGTRDRVEPPMPLGHPDVLDAVERALGSLDWQS</sequence>